<feature type="region of interest" description="Disordered" evidence="4">
    <location>
        <begin position="1153"/>
        <end position="1215"/>
    </location>
</feature>
<dbReference type="GO" id="GO:0005576">
    <property type="term" value="C:extracellular region"/>
    <property type="evidence" value="ECO:0007669"/>
    <property type="project" value="UniProtKB-SubCell"/>
</dbReference>
<dbReference type="Gene3D" id="2.60.40.10">
    <property type="entry name" value="Immunoglobulins"/>
    <property type="match status" value="4"/>
</dbReference>
<comment type="subcellular location">
    <subcellularLocation>
        <location evidence="1">Secreted</location>
    </subcellularLocation>
</comment>
<evidence type="ECO:0000256" key="5">
    <source>
        <dbReference type="SAM" id="Phobius"/>
    </source>
</evidence>
<keyword evidence="2" id="KW-0964">Secreted</keyword>
<dbReference type="GO" id="GO:0005975">
    <property type="term" value="P:carbohydrate metabolic process"/>
    <property type="evidence" value="ECO:0007669"/>
    <property type="project" value="UniProtKB-ARBA"/>
</dbReference>
<protein>
    <submittedName>
        <fullName evidence="8">Uncharacterized protein</fullName>
    </submittedName>
</protein>
<keyword evidence="3" id="KW-0732">Signal</keyword>
<dbReference type="OrthoDB" id="3238690at2"/>
<dbReference type="EMBL" id="WHZY01000008">
    <property type="protein sequence ID" value="NEG78648.1"/>
    <property type="molecule type" value="Genomic_DNA"/>
</dbReference>
<feature type="compositionally biased region" description="Basic and acidic residues" evidence="4">
    <location>
        <begin position="2015"/>
        <end position="2026"/>
    </location>
</feature>
<dbReference type="InterPro" id="IPR013783">
    <property type="entry name" value="Ig-like_fold"/>
</dbReference>
<feature type="region of interest" description="Disordered" evidence="4">
    <location>
        <begin position="2135"/>
        <end position="2170"/>
    </location>
</feature>
<organism evidence="8 9">
    <name type="scientific">Bifidobacterium avesanii</name>
    <dbReference type="NCBI Taxonomy" id="1798157"/>
    <lineage>
        <taxon>Bacteria</taxon>
        <taxon>Bacillati</taxon>
        <taxon>Actinomycetota</taxon>
        <taxon>Actinomycetes</taxon>
        <taxon>Bifidobacteriales</taxon>
        <taxon>Bifidobacteriaceae</taxon>
        <taxon>Bifidobacterium</taxon>
    </lineage>
</organism>
<dbReference type="Pfam" id="PF17802">
    <property type="entry name" value="SpaA"/>
    <property type="match status" value="1"/>
</dbReference>
<evidence type="ECO:0000256" key="1">
    <source>
        <dbReference type="ARBA" id="ARBA00004613"/>
    </source>
</evidence>
<dbReference type="SUPFAM" id="SSF82171">
    <property type="entry name" value="DPP6 N-terminal domain-like"/>
    <property type="match status" value="1"/>
</dbReference>
<dbReference type="Proteomes" id="UP000469763">
    <property type="component" value="Unassembled WGS sequence"/>
</dbReference>
<proteinExistence type="predicted"/>
<feature type="compositionally biased region" description="Polar residues" evidence="4">
    <location>
        <begin position="1185"/>
        <end position="1194"/>
    </location>
</feature>
<keyword evidence="5" id="KW-1133">Transmembrane helix</keyword>
<feature type="transmembrane region" description="Helical" evidence="5">
    <location>
        <begin position="2103"/>
        <end position="2123"/>
    </location>
</feature>
<evidence type="ECO:0000256" key="2">
    <source>
        <dbReference type="ARBA" id="ARBA00022525"/>
    </source>
</evidence>
<feature type="domain" description="SpaA-like prealbumin fold" evidence="7">
    <location>
        <begin position="1849"/>
        <end position="1935"/>
    </location>
</feature>
<feature type="region of interest" description="Disordered" evidence="4">
    <location>
        <begin position="1736"/>
        <end position="1765"/>
    </location>
</feature>
<evidence type="ECO:0000313" key="9">
    <source>
        <dbReference type="Proteomes" id="UP000469763"/>
    </source>
</evidence>
<feature type="domain" description="SD-repeat containing protein B" evidence="6">
    <location>
        <begin position="1357"/>
        <end position="1459"/>
    </location>
</feature>
<keyword evidence="5" id="KW-0472">Membrane</keyword>
<dbReference type="Pfam" id="PF17210">
    <property type="entry name" value="SdrD_B"/>
    <property type="match status" value="1"/>
</dbReference>
<reference evidence="8 9" key="1">
    <citation type="submission" date="2019-10" db="EMBL/GenBank/DDBJ databases">
        <title>Bifidobacterium from non-human primates.</title>
        <authorList>
            <person name="Modesto M."/>
        </authorList>
    </citation>
    <scope>NUCLEOTIDE SEQUENCE [LARGE SCALE GENOMIC DNA]</scope>
    <source>
        <strain evidence="8 9">TREC</strain>
    </source>
</reference>
<comment type="caution">
    <text evidence="8">The sequence shown here is derived from an EMBL/GenBank/DDBJ whole genome shotgun (WGS) entry which is preliminary data.</text>
</comment>
<dbReference type="RefSeq" id="WP_152350295.1">
    <property type="nucleotide sequence ID" value="NZ_WBSN01000007.1"/>
</dbReference>
<evidence type="ECO:0000313" key="8">
    <source>
        <dbReference type="EMBL" id="NEG78648.1"/>
    </source>
</evidence>
<evidence type="ECO:0000256" key="4">
    <source>
        <dbReference type="SAM" id="MobiDB-lite"/>
    </source>
</evidence>
<feature type="region of interest" description="Disordered" evidence="4">
    <location>
        <begin position="1277"/>
        <end position="1334"/>
    </location>
</feature>
<name>A0A7K3THS8_9BIFI</name>
<feature type="compositionally biased region" description="Polar residues" evidence="4">
    <location>
        <begin position="2027"/>
        <end position="2037"/>
    </location>
</feature>
<accession>A0A7K3THS8</accession>
<dbReference type="SUPFAM" id="SSF117074">
    <property type="entry name" value="Hypothetical protein PA1324"/>
    <property type="match status" value="1"/>
</dbReference>
<feature type="compositionally biased region" description="Acidic residues" evidence="4">
    <location>
        <begin position="1743"/>
        <end position="1760"/>
    </location>
</feature>
<evidence type="ECO:0000259" key="7">
    <source>
        <dbReference type="Pfam" id="PF17802"/>
    </source>
</evidence>
<feature type="region of interest" description="Disordered" evidence="4">
    <location>
        <begin position="2015"/>
        <end position="2041"/>
    </location>
</feature>
<evidence type="ECO:0000256" key="3">
    <source>
        <dbReference type="ARBA" id="ARBA00022729"/>
    </source>
</evidence>
<dbReference type="InterPro" id="IPR041033">
    <property type="entry name" value="SpaA_PFL_dom_1"/>
</dbReference>
<keyword evidence="5" id="KW-0812">Transmembrane</keyword>
<gene>
    <name evidence="8" type="ORF">GFD22_06640</name>
</gene>
<keyword evidence="9" id="KW-1185">Reference proteome</keyword>
<dbReference type="InterPro" id="IPR033764">
    <property type="entry name" value="Sdr_B"/>
</dbReference>
<sequence>MRGDETYSCDGANTEKTCSVDVTSYNRYSGYDIGYDIQGGWVMQWSREQKSPETIKNTDDNSGWINGQPDASAQAVRVVFNTLPSPADGIYKIVIPMRVYKNNATSKNVIDTGIGWGPNTVQTEKWGRTQYVKVVDLQPREWSITNKVELYDSAGNKRQGDTGQVGDTAKYTVVPKVNYVADSAEKLNPTVTITLDPRVYQPVNTSNNDWDMKEGTTTNASGQKVATLTFTLKGGARSFDNYGFSGDRELPAITYDTTVKNAASGGTVDNSAAVEELGYTSSDRKNAQFNVVKVETVSGYIAADFPTTEIKDDLKWTFNLTAGTHTQGYTETVIKMPSANDGQLENALNLNEYTKGHSNKDTFAFNDVELDNENSSSGVQIFYSTQDITNASALDPNAYSWSTQSSANVKAIKVRIPYDRALSGLAAARGTISLKQSATSSREDDKYAMWIGGTHTHDTGEGDVTTNTPWPDVIGVVQGEISGVVWWDANNNTYKGKDADGEEEPGIGGVTLHLTGEETPEIGGGRADQSGAYTITVDRTTTTDPKGNYSFGVVHSGTYTVTVVRDKGDEIPEEIASYYTTKNQLVSETRSWLNKVYDNAKPESDQINLAVDGTQPNVDFGFYAPDPKVTLDKQNKKIYCPADETKPCEIQWDVTIRNEGNTTIAANTATFSDRTSDNVTITDVKTRVKNGEEFAGTMAGQFMVSSLGYLYQMDNGLSTINNEAVKLNAVEGEFMPGTVVNAQYGWLADAKGNLYYLDSYNASKKPVLDKNKNTVKVTAGLAVPLMSTMGLYTKDKTMYVESQGRLFFVSENSAVEVSTSKKVPEGFIYVVGKTQAGTHVVIGMEDSSGLELTNGTATGKILTIGNGMVPGTAFSVPDSPSTYSLVTDRSGKLYRISLDSSDSSVTGLPSSATFAAGMTSSVEPAGMFLITDGGGTVYVVNASKRTVEKKSQYTSYNLGADRLIPVSTSGYITSADGALFYAKSDSSGIELTEKISGTKMLPLQHIGRDVNAFMSTQNGQVYRLDAAASDQPRLVTQYALTTNGVDVPLFVSYDTYLGLALEDGTYYTVERSSNMFNFRDRKSLDFEPPIYDYVQQKTAVSENGTGGSAGYVLRTYDVPTTIKPNDSVTYQINGTVYRAKGTKTWAVNQAWFDAPDMPRSGTPTAQYGEADQYGDAKSGKPNVPAFTQSVNPNNSDEKVITPSSGSEVDADTGDVVGNKSCVVGSTFKNRSAIASSSTTASASASALTGVLAGADASAQSLFNTEKSASALASVAAAEESQSSPFVTEDATPVSEGGSAQGLQLAAAADGDEHTFGSRQGNKYTGSYGPPSEMREDSCDQVAVAVTASSSPAPELGSIAGYVWWDVNKDGSDLGEYRSKSLEGIEVYLLDAAGNQISKTVTTKGQWQSYPSYKFTNLPVSAEGVQYYVQFSKPELQQVKDNFPEPGENESTLTNAKTVEYTKMRYAKVDVNDGGSNSDSDACDGNSDFCVTSLGNKLTGRTNVITLTSRRKNWTYVDAGVVLYGPSIRVEKFIDLNGNDNDGQDTDGNVTNQAEYEAENNVSVPLDVNGKPEQQTVTFVITNTGDEDLKDVNYIKNDAHPNDGDKTVAGSDVTGISCPPYFNRTLAVGDHITCVGTLQLKAGEYHEDTITVSAVGVNSGSKVSDTDGMRAHADIPVDIHKLDYATNDLVPGAEYTVKACSDEECATTTGDPIGTIVTPGTDDTVKSSIVTLPIPRYANKANGEDENGDGIPDDGDSDNDGISDMAGKATGETKYYRIEESRAPDGYLPTVGWYLLTVSGDPDVKDALAQNRFSFTAEAKEGAEPVIDDKTKDDTTNGHHLTISTTDPTEVKIKKIGEDGQPLAGAKFTLCLYGQESYKGACLTDSAGKRLELETASDGTLKIAKFPNIASNGLSAKESTYVLTETVAPTGMMKLNDGILLYWSATGGEDGKGGWVLEALDSRDKVGSEILKIKRVSVAGPDGQPVVGAKYKLCVENSEVCLDNAITTDANGEMVIDKLPGEGDPKSRSYTLTEQSESVPEGVNPMNTAAALSWSNENNEWSISLHWTDDGLLVVTNSSYTLTITDPEGITSLPLTGNWSARDWVLFGLFAVVVAGAVTAYYVWRRRKPVPIAELDADWTSWAPDPDGPDDGPGGGQHRAGQPGQSGAQPE</sequence>
<evidence type="ECO:0000259" key="6">
    <source>
        <dbReference type="Pfam" id="PF17210"/>
    </source>
</evidence>